<dbReference type="Gene3D" id="1.10.10.60">
    <property type="entry name" value="Homeodomain-like"/>
    <property type="match status" value="1"/>
</dbReference>
<name>A0A4R3MAD7_9HYPH</name>
<dbReference type="GO" id="GO:0043565">
    <property type="term" value="F:sequence-specific DNA binding"/>
    <property type="evidence" value="ECO:0007669"/>
    <property type="project" value="InterPro"/>
</dbReference>
<dbReference type="InterPro" id="IPR050204">
    <property type="entry name" value="AraC_XylS_family_regulators"/>
</dbReference>
<comment type="caution">
    <text evidence="5">The sequence shown here is derived from an EMBL/GenBank/DDBJ whole genome shotgun (WGS) entry which is preliminary data.</text>
</comment>
<dbReference type="EMBL" id="SMAK01000005">
    <property type="protein sequence ID" value="TCT10554.1"/>
    <property type="molecule type" value="Genomic_DNA"/>
</dbReference>
<proteinExistence type="predicted"/>
<gene>
    <name evidence="5" type="ORF">EDC22_10552</name>
</gene>
<dbReference type="AlphaFoldDB" id="A0A4R3MAD7"/>
<dbReference type="RefSeq" id="WP_132806416.1">
    <property type="nucleotide sequence ID" value="NZ_SMAK01000005.1"/>
</dbReference>
<keyword evidence="2" id="KW-0238">DNA-binding</keyword>
<dbReference type="InterPro" id="IPR018062">
    <property type="entry name" value="HTH_AraC-typ_CS"/>
</dbReference>
<evidence type="ECO:0000313" key="6">
    <source>
        <dbReference type="Proteomes" id="UP000295678"/>
    </source>
</evidence>
<dbReference type="PANTHER" id="PTHR46796:SF6">
    <property type="entry name" value="ARAC SUBFAMILY"/>
    <property type="match status" value="1"/>
</dbReference>
<dbReference type="Proteomes" id="UP000295678">
    <property type="component" value="Unassembled WGS sequence"/>
</dbReference>
<dbReference type="SUPFAM" id="SSF46689">
    <property type="entry name" value="Homeodomain-like"/>
    <property type="match status" value="1"/>
</dbReference>
<dbReference type="OrthoDB" id="8004517at2"/>
<dbReference type="InterPro" id="IPR009057">
    <property type="entry name" value="Homeodomain-like_sf"/>
</dbReference>
<keyword evidence="3" id="KW-0804">Transcription</keyword>
<dbReference type="PROSITE" id="PS00041">
    <property type="entry name" value="HTH_ARAC_FAMILY_1"/>
    <property type="match status" value="1"/>
</dbReference>
<keyword evidence="1" id="KW-0805">Transcription regulation</keyword>
<dbReference type="Pfam" id="PF12833">
    <property type="entry name" value="HTH_18"/>
    <property type="match status" value="1"/>
</dbReference>
<dbReference type="PRINTS" id="PR00032">
    <property type="entry name" value="HTHARAC"/>
</dbReference>
<evidence type="ECO:0000256" key="2">
    <source>
        <dbReference type="ARBA" id="ARBA00023125"/>
    </source>
</evidence>
<dbReference type="PROSITE" id="PS01124">
    <property type="entry name" value="HTH_ARAC_FAMILY_2"/>
    <property type="match status" value="1"/>
</dbReference>
<organism evidence="5 6">
    <name type="scientific">Tepidamorphus gemmatus</name>
    <dbReference type="NCBI Taxonomy" id="747076"/>
    <lineage>
        <taxon>Bacteria</taxon>
        <taxon>Pseudomonadati</taxon>
        <taxon>Pseudomonadota</taxon>
        <taxon>Alphaproteobacteria</taxon>
        <taxon>Hyphomicrobiales</taxon>
        <taxon>Tepidamorphaceae</taxon>
        <taxon>Tepidamorphus</taxon>
    </lineage>
</organism>
<evidence type="ECO:0000313" key="5">
    <source>
        <dbReference type="EMBL" id="TCT10554.1"/>
    </source>
</evidence>
<feature type="domain" description="HTH araC/xylS-type" evidence="4">
    <location>
        <begin position="213"/>
        <end position="314"/>
    </location>
</feature>
<dbReference type="InterPro" id="IPR035418">
    <property type="entry name" value="AraC-bd_2"/>
</dbReference>
<dbReference type="Pfam" id="PF14525">
    <property type="entry name" value="AraC_binding_2"/>
    <property type="match status" value="1"/>
</dbReference>
<evidence type="ECO:0000256" key="1">
    <source>
        <dbReference type="ARBA" id="ARBA00023015"/>
    </source>
</evidence>
<dbReference type="SMART" id="SM00342">
    <property type="entry name" value="HTH_ARAC"/>
    <property type="match status" value="1"/>
</dbReference>
<dbReference type="GO" id="GO:0003700">
    <property type="term" value="F:DNA-binding transcription factor activity"/>
    <property type="evidence" value="ECO:0007669"/>
    <property type="project" value="InterPro"/>
</dbReference>
<dbReference type="InterPro" id="IPR018060">
    <property type="entry name" value="HTH_AraC"/>
</dbReference>
<reference evidence="5 6" key="1">
    <citation type="submission" date="2019-03" db="EMBL/GenBank/DDBJ databases">
        <title>Genomic Encyclopedia of Type Strains, Phase IV (KMG-IV): sequencing the most valuable type-strain genomes for metagenomic binning, comparative biology and taxonomic classification.</title>
        <authorList>
            <person name="Goeker M."/>
        </authorList>
    </citation>
    <scope>NUCLEOTIDE SEQUENCE [LARGE SCALE GENOMIC DNA]</scope>
    <source>
        <strain evidence="5 6">DSM 19345</strain>
    </source>
</reference>
<evidence type="ECO:0000256" key="3">
    <source>
        <dbReference type="ARBA" id="ARBA00023163"/>
    </source>
</evidence>
<dbReference type="PANTHER" id="PTHR46796">
    <property type="entry name" value="HTH-TYPE TRANSCRIPTIONAL ACTIVATOR RHAS-RELATED"/>
    <property type="match status" value="1"/>
</dbReference>
<evidence type="ECO:0000259" key="4">
    <source>
        <dbReference type="PROSITE" id="PS01124"/>
    </source>
</evidence>
<accession>A0A4R3MAD7</accession>
<keyword evidence="6" id="KW-1185">Reference proteome</keyword>
<sequence>MFVALKSEDFDPERRVDAFQSAAENICKLQITPAEDREYRSQTMIAVLPDLVLADTSHTACTTLRTSELAAETGDNLLIHIPLAGGFEICQRGGDTVACGPGEVYLDPTEVPGIATFAGARANVLYISIPRALVAMAGAVPDTGLRNVTALTPQWRLLLGYVRCLHAELPHLPPEQATHCAAHVHDLAVMALGASRDAAEVAAGRGVRAARLRAVKDDIERNLVASSLSAEWIAARHGISPRYIRALFAGEGTSFGDYVANRRLLMARRMLSDPSQAARSISDIALSAGFGDLSWFNARFRRAFAMTPSEVRAQARKNL</sequence>
<dbReference type="InterPro" id="IPR020449">
    <property type="entry name" value="Tscrpt_reg_AraC-type_HTH"/>
</dbReference>
<protein>
    <submittedName>
        <fullName evidence="5">AraC family transcriptional regulator</fullName>
    </submittedName>
</protein>